<keyword evidence="7 16" id="KW-0560">Oxidoreductase</keyword>
<evidence type="ECO:0000256" key="9">
    <source>
        <dbReference type="ARBA" id="ARBA00038313"/>
    </source>
</evidence>
<dbReference type="VEuPathDB" id="MicrosporidiaDB:A0H76_333"/>
<keyword evidence="2 16" id="KW-0285">Flavoprotein</keyword>
<comment type="similarity">
    <text evidence="9">Belongs to the Dus family. Dus1 subfamily.</text>
</comment>
<keyword evidence="8" id="KW-0520">NAD</keyword>
<dbReference type="GO" id="GO:0102262">
    <property type="term" value="F:tRNA-dihydrouridine16 synthase activity"/>
    <property type="evidence" value="ECO:0007669"/>
    <property type="project" value="RHEA"/>
</dbReference>
<dbReference type="GO" id="GO:0106414">
    <property type="term" value="F:mRNA dihydrouridine synthase activity"/>
    <property type="evidence" value="ECO:0007669"/>
    <property type="project" value="RHEA"/>
</dbReference>
<dbReference type="AlphaFoldDB" id="A0A1X0QAS0"/>
<feature type="binding site" evidence="18">
    <location>
        <position position="174"/>
    </location>
    <ligand>
        <name>FMN</name>
        <dbReference type="ChEBI" id="CHEBI:58210"/>
    </ligand>
</feature>
<dbReference type="SUPFAM" id="SSF51395">
    <property type="entry name" value="FMN-linked oxidoreductases"/>
    <property type="match status" value="1"/>
</dbReference>
<evidence type="ECO:0000256" key="4">
    <source>
        <dbReference type="ARBA" id="ARBA00022664"/>
    </source>
</evidence>
<comment type="function">
    <text evidence="16">Catalyzes the synthesis of dihydrouridine, a modified base found in the D-loop of most tRNAs.</text>
</comment>
<evidence type="ECO:0000256" key="14">
    <source>
        <dbReference type="ARBA" id="ARBA00049447"/>
    </source>
</evidence>
<dbReference type="InterPro" id="IPR013785">
    <property type="entry name" value="Aldolase_TIM"/>
</dbReference>
<evidence type="ECO:0000256" key="17">
    <source>
        <dbReference type="PIRSR" id="PIRSR006621-1"/>
    </source>
</evidence>
<keyword evidence="6" id="KW-0521">NADP</keyword>
<keyword evidence="4" id="KW-0507">mRNA processing</keyword>
<comment type="catalytic activity">
    <reaction evidence="14">
        <text>a 5,6-dihydrouridine in mRNA + NADP(+) = a uridine in mRNA + NADPH + H(+)</text>
        <dbReference type="Rhea" id="RHEA:69855"/>
        <dbReference type="Rhea" id="RHEA-COMP:14658"/>
        <dbReference type="Rhea" id="RHEA-COMP:17789"/>
        <dbReference type="ChEBI" id="CHEBI:15378"/>
        <dbReference type="ChEBI" id="CHEBI:57783"/>
        <dbReference type="ChEBI" id="CHEBI:58349"/>
        <dbReference type="ChEBI" id="CHEBI:65315"/>
        <dbReference type="ChEBI" id="CHEBI:74443"/>
    </reaction>
    <physiologicalReaction direction="right-to-left" evidence="14">
        <dbReference type="Rhea" id="RHEA:69857"/>
    </physiologicalReaction>
</comment>
<comment type="caution">
    <text evidence="20">The sequence shown here is derived from an EMBL/GenBank/DDBJ whole genome shotgun (WGS) entry which is preliminary data.</text>
</comment>
<dbReference type="GO" id="GO:0006397">
    <property type="term" value="P:mRNA processing"/>
    <property type="evidence" value="ECO:0007669"/>
    <property type="project" value="UniProtKB-KW"/>
</dbReference>
<keyword evidence="3 16" id="KW-0288">FMN</keyword>
<evidence type="ECO:0000256" key="10">
    <source>
        <dbReference type="ARBA" id="ARBA00047287"/>
    </source>
</evidence>
<comment type="catalytic activity">
    <reaction evidence="11">
        <text>5,6-dihydrouridine(16) in tRNA + NADP(+) = uridine(16) in tRNA + NADPH + H(+)</text>
        <dbReference type="Rhea" id="RHEA:53376"/>
        <dbReference type="Rhea" id="RHEA-COMP:13543"/>
        <dbReference type="Rhea" id="RHEA-COMP:13544"/>
        <dbReference type="ChEBI" id="CHEBI:15378"/>
        <dbReference type="ChEBI" id="CHEBI:57783"/>
        <dbReference type="ChEBI" id="CHEBI:58349"/>
        <dbReference type="ChEBI" id="CHEBI:65315"/>
        <dbReference type="ChEBI" id="CHEBI:74443"/>
        <dbReference type="EC" id="1.3.1.88"/>
    </reaction>
    <physiologicalReaction direction="right-to-left" evidence="11">
        <dbReference type="Rhea" id="RHEA:53378"/>
    </physiologicalReaction>
</comment>
<dbReference type="GO" id="GO:0102263">
    <property type="term" value="F:tRNA-dihydrouridine17 synthase activity"/>
    <property type="evidence" value="ECO:0007669"/>
    <property type="project" value="RHEA"/>
</dbReference>
<evidence type="ECO:0000313" key="21">
    <source>
        <dbReference type="Proteomes" id="UP000192356"/>
    </source>
</evidence>
<evidence type="ECO:0000256" key="8">
    <source>
        <dbReference type="ARBA" id="ARBA00023027"/>
    </source>
</evidence>
<feature type="binding site" evidence="18">
    <location>
        <position position="146"/>
    </location>
    <ligand>
        <name>FMN</name>
        <dbReference type="ChEBI" id="CHEBI:58210"/>
    </ligand>
</feature>
<comment type="catalytic activity">
    <reaction evidence="13">
        <text>5,6-dihydrouridine(16) in tRNA + NAD(+) = uridine(16) in tRNA + NADH + H(+)</text>
        <dbReference type="Rhea" id="RHEA:53380"/>
        <dbReference type="Rhea" id="RHEA-COMP:13543"/>
        <dbReference type="Rhea" id="RHEA-COMP:13544"/>
        <dbReference type="ChEBI" id="CHEBI:15378"/>
        <dbReference type="ChEBI" id="CHEBI:57540"/>
        <dbReference type="ChEBI" id="CHEBI:57945"/>
        <dbReference type="ChEBI" id="CHEBI:65315"/>
        <dbReference type="ChEBI" id="CHEBI:74443"/>
        <dbReference type="EC" id="1.3.1.88"/>
    </reaction>
    <physiologicalReaction direction="right-to-left" evidence="13">
        <dbReference type="Rhea" id="RHEA:53382"/>
    </physiologicalReaction>
</comment>
<reference evidence="20 21" key="1">
    <citation type="journal article" date="2017" name="Environ. Microbiol.">
        <title>Decay of the glycolytic pathway and adaptation to intranuclear parasitism within Enterocytozoonidae microsporidia.</title>
        <authorList>
            <person name="Wiredu Boakye D."/>
            <person name="Jaroenlak P."/>
            <person name="Prachumwat A."/>
            <person name="Williams T.A."/>
            <person name="Bateman K.S."/>
            <person name="Itsathitphaisarn O."/>
            <person name="Sritunyalucksana K."/>
            <person name="Paszkiewicz K.H."/>
            <person name="Moore K.A."/>
            <person name="Stentiford G.D."/>
            <person name="Williams B.A."/>
        </authorList>
    </citation>
    <scope>NUCLEOTIDE SEQUENCE [LARGE SCALE GENOMIC DNA]</scope>
    <source>
        <strain evidence="20 21">GB1</strain>
    </source>
</reference>
<comment type="catalytic activity">
    <reaction evidence="12">
        <text>a 5,6-dihydrouridine in mRNA + NAD(+) = a uridine in mRNA + NADH + H(+)</text>
        <dbReference type="Rhea" id="RHEA:69851"/>
        <dbReference type="Rhea" id="RHEA-COMP:14658"/>
        <dbReference type="Rhea" id="RHEA-COMP:17789"/>
        <dbReference type="ChEBI" id="CHEBI:15378"/>
        <dbReference type="ChEBI" id="CHEBI:57540"/>
        <dbReference type="ChEBI" id="CHEBI:57945"/>
        <dbReference type="ChEBI" id="CHEBI:65315"/>
        <dbReference type="ChEBI" id="CHEBI:74443"/>
    </reaction>
    <physiologicalReaction direction="right-to-left" evidence="12">
        <dbReference type="Rhea" id="RHEA:69853"/>
    </physiologicalReaction>
</comment>
<dbReference type="CDD" id="cd02801">
    <property type="entry name" value="DUS_like_FMN"/>
    <property type="match status" value="1"/>
</dbReference>
<evidence type="ECO:0000256" key="2">
    <source>
        <dbReference type="ARBA" id="ARBA00022630"/>
    </source>
</evidence>
<dbReference type="InterPro" id="IPR035587">
    <property type="entry name" value="DUS-like_FMN-bd"/>
</dbReference>
<name>A0A1X0QAS0_9MICR</name>
<organism evidence="20 21">
    <name type="scientific">Hepatospora eriocheir</name>
    <dbReference type="NCBI Taxonomy" id="1081669"/>
    <lineage>
        <taxon>Eukaryota</taxon>
        <taxon>Fungi</taxon>
        <taxon>Fungi incertae sedis</taxon>
        <taxon>Microsporidia</taxon>
        <taxon>Hepatosporidae</taxon>
        <taxon>Hepatospora</taxon>
    </lineage>
</organism>
<evidence type="ECO:0000256" key="6">
    <source>
        <dbReference type="ARBA" id="ARBA00022857"/>
    </source>
</evidence>
<evidence type="ECO:0000256" key="12">
    <source>
        <dbReference type="ARBA" id="ARBA00048342"/>
    </source>
</evidence>
<dbReference type="PANTHER" id="PTHR11082:SF5">
    <property type="entry name" value="TRNA-DIHYDROURIDINE(16_17) SYNTHASE [NAD(P)(+)]-LIKE"/>
    <property type="match status" value="1"/>
</dbReference>
<accession>A0A1X0QAS0</accession>
<evidence type="ECO:0000256" key="5">
    <source>
        <dbReference type="ARBA" id="ARBA00022694"/>
    </source>
</evidence>
<dbReference type="Pfam" id="PF01207">
    <property type="entry name" value="Dus"/>
    <property type="match status" value="1"/>
</dbReference>
<dbReference type="EC" id="1.3.1.-" evidence="16"/>
<comment type="similarity">
    <text evidence="16">Belongs to the dus family.</text>
</comment>
<keyword evidence="18" id="KW-0547">Nucleotide-binding</keyword>
<evidence type="ECO:0000256" key="7">
    <source>
        <dbReference type="ARBA" id="ARBA00023002"/>
    </source>
</evidence>
<protein>
    <recommendedName>
        <fullName evidence="16">tRNA-dihydrouridine synthase</fullName>
        <ecNumber evidence="16">1.3.1.-</ecNumber>
    </recommendedName>
</protein>
<dbReference type="PROSITE" id="PS01136">
    <property type="entry name" value="UPF0034"/>
    <property type="match status" value="1"/>
</dbReference>
<gene>
    <name evidence="20" type="primary">DUS1L</name>
    <name evidence="20" type="ORF">HERIO_1193</name>
</gene>
<feature type="domain" description="DUS-like FMN-binding" evidence="19">
    <location>
        <begin position="19"/>
        <end position="279"/>
    </location>
</feature>
<sequence length="330" mass="38167">MYSEKVPTFLKNIKRPWKILAPMVDNSEEAFRILVKNYGCDFGYTEMVNTTVLNRMKFKFEKNKWFSDVSKDRPLVVQICGNDPITMLKSSRKLESFYDAIDINLGCPQHCARKGVYGAWLMNDQTRIFEIVKTLSSELTIPVFCKIRVFDSIEKSVEYAKMIENAGCSLLTVHGRTIHQKGKNTGLVSLDHIKAIKEALTIPVISNGGILEHKDIEKTLNYTKCDGVMIGEPILYIPTIFSVKEVDPFEISKEYLNICSKYPGSADIKHIRSHLFKFLYEPFTLLPEYRNIFLKKRSIYELIDFVNQFKNAFPNIKFKLKPYLRSNILK</sequence>
<evidence type="ECO:0000256" key="15">
    <source>
        <dbReference type="ARBA" id="ARBA00049467"/>
    </source>
</evidence>
<evidence type="ECO:0000256" key="13">
    <source>
        <dbReference type="ARBA" id="ARBA00048934"/>
    </source>
</evidence>
<keyword evidence="21" id="KW-1185">Reference proteome</keyword>
<evidence type="ECO:0000256" key="11">
    <source>
        <dbReference type="ARBA" id="ARBA00047652"/>
    </source>
</evidence>
<feature type="active site" description="Proton donor" evidence="17">
    <location>
        <position position="107"/>
    </location>
</feature>
<feature type="binding site" evidence="18">
    <location>
        <position position="78"/>
    </location>
    <ligand>
        <name>FMN</name>
        <dbReference type="ChEBI" id="CHEBI:58210"/>
    </ligand>
</feature>
<dbReference type="VEuPathDB" id="MicrosporidiaDB:HERIO_1193"/>
<comment type="catalytic activity">
    <reaction evidence="10">
        <text>5,6-dihydrouridine(17) in tRNA + NAD(+) = uridine(17) in tRNA + NADH + H(+)</text>
        <dbReference type="Rhea" id="RHEA:53372"/>
        <dbReference type="Rhea" id="RHEA-COMP:13541"/>
        <dbReference type="Rhea" id="RHEA-COMP:13542"/>
        <dbReference type="ChEBI" id="CHEBI:15378"/>
        <dbReference type="ChEBI" id="CHEBI:57540"/>
        <dbReference type="ChEBI" id="CHEBI:57945"/>
        <dbReference type="ChEBI" id="CHEBI:65315"/>
        <dbReference type="ChEBI" id="CHEBI:74443"/>
        <dbReference type="EC" id="1.3.1.88"/>
    </reaction>
    <physiologicalReaction direction="right-to-left" evidence="10">
        <dbReference type="Rhea" id="RHEA:53374"/>
    </physiologicalReaction>
</comment>
<dbReference type="EMBL" id="LVKB01000053">
    <property type="protein sequence ID" value="ORD96899.1"/>
    <property type="molecule type" value="Genomic_DNA"/>
</dbReference>
<evidence type="ECO:0000313" key="20">
    <source>
        <dbReference type="EMBL" id="ORD96899.1"/>
    </source>
</evidence>
<evidence type="ECO:0000256" key="3">
    <source>
        <dbReference type="ARBA" id="ARBA00022643"/>
    </source>
</evidence>
<dbReference type="PANTHER" id="PTHR11082">
    <property type="entry name" value="TRNA-DIHYDROURIDINE SYNTHASE"/>
    <property type="match status" value="1"/>
</dbReference>
<comment type="cofactor">
    <cofactor evidence="1 16 18">
        <name>FMN</name>
        <dbReference type="ChEBI" id="CHEBI:58210"/>
    </cofactor>
</comment>
<feature type="binding site" evidence="18">
    <location>
        <begin position="207"/>
        <end position="209"/>
    </location>
    <ligand>
        <name>FMN</name>
        <dbReference type="ChEBI" id="CHEBI:58210"/>
    </ligand>
</feature>
<evidence type="ECO:0000256" key="1">
    <source>
        <dbReference type="ARBA" id="ARBA00001917"/>
    </source>
</evidence>
<dbReference type="InterPro" id="IPR018517">
    <property type="entry name" value="tRNA_hU_synthase_CS"/>
</dbReference>
<proteinExistence type="inferred from homology"/>
<feature type="binding site" evidence="18">
    <location>
        <begin position="22"/>
        <end position="24"/>
    </location>
    <ligand>
        <name>FMN</name>
        <dbReference type="ChEBI" id="CHEBI:58210"/>
    </ligand>
</feature>
<dbReference type="Proteomes" id="UP000192356">
    <property type="component" value="Unassembled WGS sequence"/>
</dbReference>
<comment type="catalytic activity">
    <reaction evidence="15">
        <text>5,6-dihydrouridine(17) in tRNA + NADP(+) = uridine(17) in tRNA + NADPH + H(+)</text>
        <dbReference type="Rhea" id="RHEA:53368"/>
        <dbReference type="Rhea" id="RHEA-COMP:13541"/>
        <dbReference type="Rhea" id="RHEA-COMP:13542"/>
        <dbReference type="ChEBI" id="CHEBI:15378"/>
        <dbReference type="ChEBI" id="CHEBI:57783"/>
        <dbReference type="ChEBI" id="CHEBI:58349"/>
        <dbReference type="ChEBI" id="CHEBI:65315"/>
        <dbReference type="ChEBI" id="CHEBI:74443"/>
        <dbReference type="EC" id="1.3.1.88"/>
    </reaction>
    <physiologicalReaction direction="right-to-left" evidence="15">
        <dbReference type="Rhea" id="RHEA:53370"/>
    </physiologicalReaction>
</comment>
<evidence type="ECO:0000259" key="19">
    <source>
        <dbReference type="Pfam" id="PF01207"/>
    </source>
</evidence>
<keyword evidence="5 16" id="KW-0819">tRNA processing</keyword>
<dbReference type="OrthoDB" id="272303at2759"/>
<dbReference type="GO" id="GO:0050660">
    <property type="term" value="F:flavin adenine dinucleotide binding"/>
    <property type="evidence" value="ECO:0007669"/>
    <property type="project" value="InterPro"/>
</dbReference>
<dbReference type="PIRSF" id="PIRSF006621">
    <property type="entry name" value="Dus"/>
    <property type="match status" value="1"/>
</dbReference>
<dbReference type="Gene3D" id="3.20.20.70">
    <property type="entry name" value="Aldolase class I"/>
    <property type="match status" value="1"/>
</dbReference>
<dbReference type="InterPro" id="IPR001269">
    <property type="entry name" value="DUS_fam"/>
</dbReference>
<evidence type="ECO:0000256" key="18">
    <source>
        <dbReference type="PIRSR" id="PIRSR006621-2"/>
    </source>
</evidence>
<evidence type="ECO:0000256" key="16">
    <source>
        <dbReference type="PIRNR" id="PIRNR006621"/>
    </source>
</evidence>